<accession>A0A367VB06</accession>
<feature type="signal peptide" evidence="3">
    <location>
        <begin position="1"/>
        <end position="25"/>
    </location>
</feature>
<dbReference type="PANTHER" id="PTHR22946">
    <property type="entry name" value="DIENELACTONE HYDROLASE DOMAIN-CONTAINING PROTEIN-RELATED"/>
    <property type="match status" value="1"/>
</dbReference>
<organism evidence="5 6">
    <name type="scientific">Thalassospira profundimaris</name>
    <dbReference type="NCBI Taxonomy" id="502049"/>
    <lineage>
        <taxon>Bacteria</taxon>
        <taxon>Pseudomonadati</taxon>
        <taxon>Pseudomonadota</taxon>
        <taxon>Alphaproteobacteria</taxon>
        <taxon>Rhodospirillales</taxon>
        <taxon>Thalassospiraceae</taxon>
        <taxon>Thalassospira</taxon>
    </lineage>
</organism>
<protein>
    <submittedName>
        <fullName evidence="5">Signal peptide protein</fullName>
    </submittedName>
</protein>
<dbReference type="Pfam" id="PF12697">
    <property type="entry name" value="Abhydrolase_6"/>
    <property type="match status" value="1"/>
</dbReference>
<comment type="caution">
    <text evidence="5">The sequence shown here is derived from an EMBL/GenBank/DDBJ whole genome shotgun (WGS) entry which is preliminary data.</text>
</comment>
<sequence>MKHVTSALVVAVGILATLGSMPAHAGGDLAGYDRFDVDAAHRSRPVAASIWYPADTFIYRAPVNQSAIWKSTDAYIGAAVAPGKHPLILLSHGSGGNMDAIGWLSSELALRGAMVLAVNHPGSTSGDSSPRRQPELGPRAMDLHAALDQLLSHPEFEPYIDPDRIAAAGFSLGGATVLNLAGMRFDRDAYREYCQRFGTTVQDCAFLQKGGVRLDQLPADFEAGSKDPRISKFIAIEPGMTFAVNDASLDDVDPDLLFIRLGREHGWKAADITETGSNLLGKLDNPSYAVFAPADHLTFLGECNAGAAEFLAKMEDDPICSDPEGTDRALIHRQIIDEISRFLSLDPGAS</sequence>
<dbReference type="Gene3D" id="3.40.50.1820">
    <property type="entry name" value="alpha/beta hydrolase"/>
    <property type="match status" value="1"/>
</dbReference>
<dbReference type="InterPro" id="IPR000073">
    <property type="entry name" value="AB_hydrolase_1"/>
</dbReference>
<dbReference type="GO" id="GO:0052689">
    <property type="term" value="F:carboxylic ester hydrolase activity"/>
    <property type="evidence" value="ECO:0007669"/>
    <property type="project" value="UniProtKB-ARBA"/>
</dbReference>
<dbReference type="PANTHER" id="PTHR22946:SF9">
    <property type="entry name" value="POLYKETIDE TRANSFERASE AF380"/>
    <property type="match status" value="1"/>
</dbReference>
<dbReference type="RefSeq" id="WP_062955505.1">
    <property type="nucleotide sequence ID" value="NZ_JPWB01000005.1"/>
</dbReference>
<proteinExistence type="inferred from homology"/>
<name>A0A367VB06_9PROT</name>
<feature type="domain" description="AB hydrolase-1" evidence="4">
    <location>
        <begin position="88"/>
        <end position="254"/>
    </location>
</feature>
<dbReference type="InterPro" id="IPR016986">
    <property type="entry name" value="UCP031982_abhydr"/>
</dbReference>
<evidence type="ECO:0000256" key="1">
    <source>
        <dbReference type="ARBA" id="ARBA00022801"/>
    </source>
</evidence>
<comment type="similarity">
    <text evidence="2">Belongs to the AB hydrolase superfamily. FUS2 hydrolase family.</text>
</comment>
<feature type="chain" id="PRO_5017008820" evidence="3">
    <location>
        <begin position="26"/>
        <end position="350"/>
    </location>
</feature>
<gene>
    <name evidence="5" type="ORF">TH6_12440</name>
</gene>
<evidence type="ECO:0000313" key="6">
    <source>
        <dbReference type="Proteomes" id="UP000253061"/>
    </source>
</evidence>
<keyword evidence="1" id="KW-0378">Hydrolase</keyword>
<dbReference type="PIRSF" id="PIRSF031982">
    <property type="entry name" value="UCP031982_abhydr"/>
    <property type="match status" value="1"/>
</dbReference>
<dbReference type="InterPro" id="IPR029058">
    <property type="entry name" value="AB_hydrolase_fold"/>
</dbReference>
<reference evidence="5 6" key="1">
    <citation type="submission" date="2014-07" db="EMBL/GenBank/DDBJ databases">
        <title>Draft genome sequence of Thalassospira profundimaris R8-17.</title>
        <authorList>
            <person name="Lai Q."/>
            <person name="Shao Z."/>
        </authorList>
    </citation>
    <scope>NUCLEOTIDE SEQUENCE [LARGE SCALE GENOMIC DNA]</scope>
    <source>
        <strain evidence="5 6">R8-17</strain>
    </source>
</reference>
<evidence type="ECO:0000313" key="5">
    <source>
        <dbReference type="EMBL" id="RCK21420.1"/>
    </source>
</evidence>
<evidence type="ECO:0000256" key="3">
    <source>
        <dbReference type="SAM" id="SignalP"/>
    </source>
</evidence>
<evidence type="ECO:0000259" key="4">
    <source>
        <dbReference type="Pfam" id="PF12697"/>
    </source>
</evidence>
<dbReference type="EMBL" id="JPWB01000005">
    <property type="protein sequence ID" value="RCK21420.1"/>
    <property type="molecule type" value="Genomic_DNA"/>
</dbReference>
<evidence type="ECO:0000256" key="2">
    <source>
        <dbReference type="ARBA" id="ARBA00038115"/>
    </source>
</evidence>
<keyword evidence="3" id="KW-0732">Signal</keyword>
<dbReference type="Proteomes" id="UP000253061">
    <property type="component" value="Unassembled WGS sequence"/>
</dbReference>
<dbReference type="SUPFAM" id="SSF53474">
    <property type="entry name" value="alpha/beta-Hydrolases"/>
    <property type="match status" value="1"/>
</dbReference>
<dbReference type="InterPro" id="IPR050261">
    <property type="entry name" value="FrsA_esterase"/>
</dbReference>
<dbReference type="AlphaFoldDB" id="A0A367VB06"/>